<accession>A0A0D1CLD8</accession>
<feature type="transmembrane region" description="Helical" evidence="1">
    <location>
        <begin position="230"/>
        <end position="249"/>
    </location>
</feature>
<feature type="transmembrane region" description="Helical" evidence="1">
    <location>
        <begin position="125"/>
        <end position="145"/>
    </location>
</feature>
<keyword evidence="3" id="KW-1185">Reference proteome</keyword>
<keyword evidence="1" id="KW-1133">Transmembrane helix</keyword>
<dbReference type="Proteomes" id="UP000032232">
    <property type="component" value="Unassembled WGS sequence"/>
</dbReference>
<evidence type="ECO:0000313" key="2">
    <source>
        <dbReference type="EMBL" id="KIT15627.1"/>
    </source>
</evidence>
<dbReference type="OrthoDB" id="343560at2"/>
<feature type="transmembrane region" description="Helical" evidence="1">
    <location>
        <begin position="83"/>
        <end position="105"/>
    </location>
</feature>
<name>A0A0D1CLD8_9RHOB</name>
<feature type="transmembrane region" description="Helical" evidence="1">
    <location>
        <begin position="51"/>
        <end position="71"/>
    </location>
</feature>
<comment type="caution">
    <text evidence="2">The sequence shown here is derived from an EMBL/GenBank/DDBJ whole genome shotgun (WGS) entry which is preliminary data.</text>
</comment>
<sequence length="250" mass="26648">MTALPLDMPDRRPALLMRAAAILALVALACLVLIAFDPRPLDGERIWLKPLKFAAALALFLATLHWGIRALPAPIREGRWLRVWTGIAIATATAEMVWIASAAALGTRSHYNVTVPWLQTLYETAMGPIAVLLALSAAAFGWPLLRHGWSEVERATGWAFIATAALTIPVGMALSFAPVEGAGLPLLGWTLAPGDLRPAHFMATHAMQAIPLAALALVQFGTLSYRTGLALTLGWSALTLAAAAYGMGWI</sequence>
<organism evidence="2 3">
    <name type="scientific">Jannaschia aquimarina</name>
    <dbReference type="NCBI Taxonomy" id="935700"/>
    <lineage>
        <taxon>Bacteria</taxon>
        <taxon>Pseudomonadati</taxon>
        <taxon>Pseudomonadota</taxon>
        <taxon>Alphaproteobacteria</taxon>
        <taxon>Rhodobacterales</taxon>
        <taxon>Roseobacteraceae</taxon>
        <taxon>Jannaschia</taxon>
    </lineage>
</organism>
<reference evidence="2 3" key="1">
    <citation type="submission" date="2015-02" db="EMBL/GenBank/DDBJ databases">
        <title>Genome Sequence of Jannaschia aquimarina DSM28248, a member of the Roseobacter clade.</title>
        <authorList>
            <person name="Voget S."/>
            <person name="Daniel R."/>
        </authorList>
    </citation>
    <scope>NUCLEOTIDE SEQUENCE [LARGE SCALE GENOMIC DNA]</scope>
    <source>
        <strain evidence="2 3">GSW-M26</strain>
    </source>
</reference>
<dbReference type="AlphaFoldDB" id="A0A0D1CLD8"/>
<feature type="transmembrane region" description="Helical" evidence="1">
    <location>
        <begin position="157"/>
        <end position="179"/>
    </location>
</feature>
<dbReference type="PATRIC" id="fig|935700.4.peg.2692"/>
<proteinExistence type="predicted"/>
<gene>
    <name evidence="2" type="ORF">jaqu_26080</name>
</gene>
<dbReference type="EMBL" id="JYFE01000047">
    <property type="protein sequence ID" value="KIT15627.1"/>
    <property type="molecule type" value="Genomic_DNA"/>
</dbReference>
<protein>
    <submittedName>
        <fullName evidence="2">Uncharacterized protein</fullName>
    </submittedName>
</protein>
<dbReference type="STRING" id="935700.jaqu_26080"/>
<evidence type="ECO:0000313" key="3">
    <source>
        <dbReference type="Proteomes" id="UP000032232"/>
    </source>
</evidence>
<dbReference type="RefSeq" id="WP_043919407.1">
    <property type="nucleotide sequence ID" value="NZ_FZPF01000004.1"/>
</dbReference>
<keyword evidence="1" id="KW-0812">Transmembrane</keyword>
<feature type="transmembrane region" description="Helical" evidence="1">
    <location>
        <begin position="199"/>
        <end position="218"/>
    </location>
</feature>
<keyword evidence="1" id="KW-0472">Membrane</keyword>
<evidence type="ECO:0000256" key="1">
    <source>
        <dbReference type="SAM" id="Phobius"/>
    </source>
</evidence>